<dbReference type="AlphaFoldDB" id="A0A0E9S7N0"/>
<organism evidence="1">
    <name type="scientific">Anguilla anguilla</name>
    <name type="common">European freshwater eel</name>
    <name type="synonym">Muraena anguilla</name>
    <dbReference type="NCBI Taxonomy" id="7936"/>
    <lineage>
        <taxon>Eukaryota</taxon>
        <taxon>Metazoa</taxon>
        <taxon>Chordata</taxon>
        <taxon>Craniata</taxon>
        <taxon>Vertebrata</taxon>
        <taxon>Euteleostomi</taxon>
        <taxon>Actinopterygii</taxon>
        <taxon>Neopterygii</taxon>
        <taxon>Teleostei</taxon>
        <taxon>Anguilliformes</taxon>
        <taxon>Anguillidae</taxon>
        <taxon>Anguilla</taxon>
    </lineage>
</organism>
<proteinExistence type="predicted"/>
<dbReference type="EMBL" id="GBXM01072039">
    <property type="protein sequence ID" value="JAH36538.1"/>
    <property type="molecule type" value="Transcribed_RNA"/>
</dbReference>
<reference evidence="1" key="1">
    <citation type="submission" date="2014-11" db="EMBL/GenBank/DDBJ databases">
        <authorList>
            <person name="Amaro Gonzalez C."/>
        </authorList>
    </citation>
    <scope>NUCLEOTIDE SEQUENCE</scope>
</reference>
<accession>A0A0E9S7N0</accession>
<evidence type="ECO:0000313" key="1">
    <source>
        <dbReference type="EMBL" id="JAH36538.1"/>
    </source>
</evidence>
<name>A0A0E9S7N0_ANGAN</name>
<reference evidence="1" key="2">
    <citation type="journal article" date="2015" name="Fish Shellfish Immunol.">
        <title>Early steps in the European eel (Anguilla anguilla)-Vibrio vulnificus interaction in the gills: Role of the RtxA13 toxin.</title>
        <authorList>
            <person name="Callol A."/>
            <person name="Pajuelo D."/>
            <person name="Ebbesson L."/>
            <person name="Teles M."/>
            <person name="MacKenzie S."/>
            <person name="Amaro C."/>
        </authorList>
    </citation>
    <scope>NUCLEOTIDE SEQUENCE</scope>
</reference>
<protein>
    <submittedName>
        <fullName evidence="1">Uncharacterized protein</fullName>
    </submittedName>
</protein>
<sequence length="42" mass="5045">MMLISYHSVPVYRKNVEKRCLLENLDGVFLVVDEIHRWRVSV</sequence>